<dbReference type="InterPro" id="IPR040350">
    <property type="entry name" value="TMEM272"/>
</dbReference>
<feature type="transmembrane region" description="Helical" evidence="1">
    <location>
        <begin position="7"/>
        <end position="27"/>
    </location>
</feature>
<proteinExistence type="predicted"/>
<keyword evidence="1" id="KW-1133">Transmembrane helix</keyword>
<keyword evidence="1" id="KW-0812">Transmembrane</keyword>
<dbReference type="PANTHER" id="PTHR33444:SF7">
    <property type="entry name" value="TRANSMEMBRANE PROTEIN 272"/>
    <property type="match status" value="1"/>
</dbReference>
<feature type="transmembrane region" description="Helical" evidence="1">
    <location>
        <begin position="145"/>
        <end position="175"/>
    </location>
</feature>
<feature type="transmembrane region" description="Helical" evidence="1">
    <location>
        <begin position="103"/>
        <end position="125"/>
    </location>
</feature>
<evidence type="ECO:0000256" key="1">
    <source>
        <dbReference type="SAM" id="Phobius"/>
    </source>
</evidence>
<protein>
    <submittedName>
        <fullName evidence="3">Uncharacterized protein</fullName>
    </submittedName>
</protein>
<dbReference type="PANTHER" id="PTHR33444">
    <property type="entry name" value="SI:DKEY-19B23.12-RELATED"/>
    <property type="match status" value="1"/>
</dbReference>
<name>A0A5S6QHE8_TRIMR</name>
<dbReference type="STRING" id="70415.A0A5S6QHE8"/>
<dbReference type="Proteomes" id="UP000046395">
    <property type="component" value="Unassembled WGS sequence"/>
</dbReference>
<sequence length="179" mass="20643">MVRRRGIISTCLGVMFGVAVLMCYFGLHYLEECPIREEIPLYLLVGGSCLLLVTAMLFCSHAKLMGDNEHREELEMIATENAYPDSSQANFRFSSKAARNMKIFLVVAYVLWFFLGNYWVFSVYLPPFSQPLRSPTPQKFCEQRVYMFALMQIVLTHIFLGCFLLIALCLCCFFWHSNA</sequence>
<reference evidence="3" key="1">
    <citation type="submission" date="2019-12" db="UniProtKB">
        <authorList>
            <consortium name="WormBaseParasite"/>
        </authorList>
    </citation>
    <scope>IDENTIFICATION</scope>
</reference>
<evidence type="ECO:0000313" key="3">
    <source>
        <dbReference type="WBParaSite" id="TMUE_2000006831.1"/>
    </source>
</evidence>
<dbReference type="WBParaSite" id="TMUE_2000006831.1">
    <property type="protein sequence ID" value="TMUE_2000006831.1"/>
    <property type="gene ID" value="WBGene00286293"/>
</dbReference>
<evidence type="ECO:0000313" key="2">
    <source>
        <dbReference type="Proteomes" id="UP000046395"/>
    </source>
</evidence>
<keyword evidence="2" id="KW-1185">Reference proteome</keyword>
<accession>A0A5S6QHE8</accession>
<feature type="transmembrane region" description="Helical" evidence="1">
    <location>
        <begin position="39"/>
        <end position="59"/>
    </location>
</feature>
<dbReference type="AlphaFoldDB" id="A0A5S6QHE8"/>
<organism evidence="2 3">
    <name type="scientific">Trichuris muris</name>
    <name type="common">Mouse whipworm</name>
    <dbReference type="NCBI Taxonomy" id="70415"/>
    <lineage>
        <taxon>Eukaryota</taxon>
        <taxon>Metazoa</taxon>
        <taxon>Ecdysozoa</taxon>
        <taxon>Nematoda</taxon>
        <taxon>Enoplea</taxon>
        <taxon>Dorylaimia</taxon>
        <taxon>Trichinellida</taxon>
        <taxon>Trichuridae</taxon>
        <taxon>Trichuris</taxon>
    </lineage>
</organism>
<keyword evidence="1" id="KW-0472">Membrane</keyword>